<keyword evidence="4" id="KW-1185">Reference proteome</keyword>
<name>A0A2A2KLJ6_9BILA</name>
<accession>A0A2A2KLJ6</accession>
<dbReference type="InterPro" id="IPR027417">
    <property type="entry name" value="P-loop_NTPase"/>
</dbReference>
<dbReference type="Pfam" id="PF03354">
    <property type="entry name" value="TerL_ATPase"/>
    <property type="match status" value="1"/>
</dbReference>
<dbReference type="EMBL" id="LIAE01008269">
    <property type="protein sequence ID" value="PAV74851.1"/>
    <property type="molecule type" value="Genomic_DNA"/>
</dbReference>
<evidence type="ECO:0000313" key="3">
    <source>
        <dbReference type="EMBL" id="PAV74851.1"/>
    </source>
</evidence>
<sequence length="519" mass="56774">MLDDLKRRDLVFSEPAIDRVCGFIETLVHTKGEWAGHPIRLEPFQVWIFANIFGFLRKSDGLRKHRSAFVLLPRKMGKSIIAAGIGNYMAFADNEPGAEVYCGASNLAQANEVFTPAKRMAEMSPGFIEAFGVEVMAKSIYSEMTGSTFVPVIGKTKDGSSPHCAIADEAHQHKDDTQIGAFKTGMGARRQPLLLIISTAGNQLAGICRTEQLDAEAVLKGSAVDDRLFSAIYTIDPDDDWRDFSVWRKANPNMGVSVSEEYLRGEYEKALQSPANQANARTKYLNQWVAAANGWLNQVHWAKAGDSKLSIADLKGSTAYVGVDMSTRQDLTAIVVIVPLPDGKRAIFPFAFVPEGAVQDSPNAPAYASWVESEALVATEGTASSFVEIEAKLTDLCEHFNVAEMVFDSWQGENTRQKFEAMGFNTSIFVSNSSEWTVAMDDFEASLKNGELVHPNNPVLDWCAANVCAYQSGVSRRPVKPSKAGHEKIDLIVAGLYAFAASNKAPPPPPLPVEMFFLD</sequence>
<proteinExistence type="predicted"/>
<dbReference type="PANTHER" id="PTHR41287">
    <property type="match status" value="1"/>
</dbReference>
<comment type="caution">
    <text evidence="3">The sequence shown here is derived from an EMBL/GenBank/DDBJ whole genome shotgun (WGS) entry which is preliminary data.</text>
</comment>
<dbReference type="Proteomes" id="UP000218231">
    <property type="component" value="Unassembled WGS sequence"/>
</dbReference>
<evidence type="ECO:0000259" key="2">
    <source>
        <dbReference type="Pfam" id="PF20441"/>
    </source>
</evidence>
<dbReference type="Pfam" id="PF20441">
    <property type="entry name" value="TerL_nuclease"/>
    <property type="match status" value="1"/>
</dbReference>
<dbReference type="AlphaFoldDB" id="A0A2A2KLJ6"/>
<feature type="domain" description="Terminase large subunit-like ATPase" evidence="1">
    <location>
        <begin position="43"/>
        <end position="212"/>
    </location>
</feature>
<evidence type="ECO:0000259" key="1">
    <source>
        <dbReference type="Pfam" id="PF03354"/>
    </source>
</evidence>
<gene>
    <name evidence="3" type="ORF">WR25_20154</name>
</gene>
<dbReference type="InterPro" id="IPR046461">
    <property type="entry name" value="TerL_ATPase"/>
</dbReference>
<dbReference type="Gene3D" id="3.30.420.240">
    <property type="match status" value="1"/>
</dbReference>
<dbReference type="PANTHER" id="PTHR41287:SF1">
    <property type="entry name" value="PROTEIN YMFN"/>
    <property type="match status" value="1"/>
</dbReference>
<dbReference type="OrthoDB" id="10422137at2759"/>
<reference evidence="3 4" key="1">
    <citation type="journal article" date="2017" name="Curr. Biol.">
        <title>Genome architecture and evolution of a unichromosomal asexual nematode.</title>
        <authorList>
            <person name="Fradin H."/>
            <person name="Zegar C."/>
            <person name="Gutwein M."/>
            <person name="Lucas J."/>
            <person name="Kovtun M."/>
            <person name="Corcoran D."/>
            <person name="Baugh L.R."/>
            <person name="Kiontke K."/>
            <person name="Gunsalus K."/>
            <person name="Fitch D.H."/>
            <person name="Piano F."/>
        </authorList>
    </citation>
    <scope>NUCLEOTIDE SEQUENCE [LARGE SCALE GENOMIC DNA]</scope>
    <source>
        <strain evidence="3">PF1309</strain>
    </source>
</reference>
<dbReference type="GO" id="GO:0004519">
    <property type="term" value="F:endonuclease activity"/>
    <property type="evidence" value="ECO:0007669"/>
    <property type="project" value="InterPro"/>
</dbReference>
<protein>
    <recommendedName>
        <fullName evidence="5">Terminase large subunit</fullName>
    </recommendedName>
</protein>
<evidence type="ECO:0008006" key="5">
    <source>
        <dbReference type="Google" id="ProtNLM"/>
    </source>
</evidence>
<dbReference type="InterPro" id="IPR046462">
    <property type="entry name" value="TerL_nuclease"/>
</dbReference>
<dbReference type="InterPro" id="IPR005021">
    <property type="entry name" value="Terminase_largesu-like"/>
</dbReference>
<dbReference type="Gene3D" id="3.40.50.300">
    <property type="entry name" value="P-loop containing nucleotide triphosphate hydrolases"/>
    <property type="match status" value="1"/>
</dbReference>
<evidence type="ECO:0000313" key="4">
    <source>
        <dbReference type="Proteomes" id="UP000218231"/>
    </source>
</evidence>
<feature type="domain" description="Terminase large subunit-like endonuclease" evidence="2">
    <location>
        <begin position="225"/>
        <end position="500"/>
    </location>
</feature>
<organism evidence="3 4">
    <name type="scientific">Diploscapter pachys</name>
    <dbReference type="NCBI Taxonomy" id="2018661"/>
    <lineage>
        <taxon>Eukaryota</taxon>
        <taxon>Metazoa</taxon>
        <taxon>Ecdysozoa</taxon>
        <taxon>Nematoda</taxon>
        <taxon>Chromadorea</taxon>
        <taxon>Rhabditida</taxon>
        <taxon>Rhabditina</taxon>
        <taxon>Rhabditomorpha</taxon>
        <taxon>Rhabditoidea</taxon>
        <taxon>Rhabditidae</taxon>
        <taxon>Diploscapter</taxon>
    </lineage>
</organism>